<feature type="domain" description="NAD-dependent epimerase/dehydratase" evidence="1">
    <location>
        <begin position="3"/>
        <end position="233"/>
    </location>
</feature>
<accession>A0A370QHN7</accession>
<dbReference type="AlphaFoldDB" id="A0A370QHN7"/>
<dbReference type="Proteomes" id="UP000254848">
    <property type="component" value="Unassembled WGS sequence"/>
</dbReference>
<evidence type="ECO:0000259" key="1">
    <source>
        <dbReference type="Pfam" id="PF01370"/>
    </source>
</evidence>
<dbReference type="PANTHER" id="PTHR43245:SF46">
    <property type="entry name" value="NUCLEOSIDE-DIPHOSPHATE-SUGAR EPIMERASE"/>
    <property type="match status" value="1"/>
</dbReference>
<proteinExistence type="predicted"/>
<evidence type="ECO:0000313" key="3">
    <source>
        <dbReference type="Proteomes" id="UP000254848"/>
    </source>
</evidence>
<dbReference type="EMBL" id="QRAP01000008">
    <property type="protein sequence ID" value="RDK87876.1"/>
    <property type="molecule type" value="Genomic_DNA"/>
</dbReference>
<keyword evidence="3" id="KW-1185">Reference proteome</keyword>
<reference evidence="2 3" key="1">
    <citation type="submission" date="2018-07" db="EMBL/GenBank/DDBJ databases">
        <title>Genomic Encyclopedia of Type Strains, Phase IV (KMG-IV): sequencing the most valuable type-strain genomes for metagenomic binning, comparative biology and taxonomic classification.</title>
        <authorList>
            <person name="Goeker M."/>
        </authorList>
    </citation>
    <scope>NUCLEOTIDE SEQUENCE [LARGE SCALE GENOMIC DNA]</scope>
    <source>
        <strain evidence="2 3">DSM 103736</strain>
    </source>
</reference>
<dbReference type="InterPro" id="IPR036291">
    <property type="entry name" value="NAD(P)-bd_dom_sf"/>
</dbReference>
<name>A0A370QHN7_9GAMM</name>
<dbReference type="PANTHER" id="PTHR43245">
    <property type="entry name" value="BIFUNCTIONAL POLYMYXIN RESISTANCE PROTEIN ARNA"/>
    <property type="match status" value="1"/>
</dbReference>
<protein>
    <submittedName>
        <fullName evidence="2">Nucleoside-diphosphate-sugar epimerase</fullName>
    </submittedName>
</protein>
<dbReference type="InterPro" id="IPR050177">
    <property type="entry name" value="Lipid_A_modif_metabolic_enz"/>
</dbReference>
<dbReference type="RefSeq" id="WP_115459636.1">
    <property type="nucleotide sequence ID" value="NZ_QRAP01000008.1"/>
</dbReference>
<dbReference type="SUPFAM" id="SSF51735">
    <property type="entry name" value="NAD(P)-binding Rossmann-fold domains"/>
    <property type="match status" value="1"/>
</dbReference>
<dbReference type="Pfam" id="PF01370">
    <property type="entry name" value="Epimerase"/>
    <property type="match status" value="1"/>
</dbReference>
<dbReference type="Gene3D" id="3.40.50.720">
    <property type="entry name" value="NAD(P)-binding Rossmann-like Domain"/>
    <property type="match status" value="1"/>
</dbReference>
<gene>
    <name evidence="2" type="ORF">C8D90_108151</name>
</gene>
<sequence length="340" mass="38197">MKILVTGATSGLGRNATEWLLSQGHQVVANGRNVAAGRALQRLGARFVPLDLACAASIQFQNLVRGCEVVWHCAAKTSLWGTPNEYYRANVWPTELLAHAAGQEGVRRFIHISSPAIYFDYQHHHDINESYMPKRFASFYAQSKHQAETILGEVLADYPDTVYAILRPRGIFGPHDRHGLPGLLKKLKRHNGQIPLPAGGSALQDQTFVMNVVHAMSLATQKDDLASGGVFNITNHQPRIYSDMLHQLLHQHLGMSYQLRNRPYPLLAGISRIMESIAHWTGREPALIRHDLASYYYDMTLSTERAVGELDYHPRYTLEEGVYLTAEWLKQHAMGKDSSH</sequence>
<dbReference type="InterPro" id="IPR001509">
    <property type="entry name" value="Epimerase_deHydtase"/>
</dbReference>
<organism evidence="2 3">
    <name type="scientific">Enterobacillus tribolii</name>
    <dbReference type="NCBI Taxonomy" id="1487935"/>
    <lineage>
        <taxon>Bacteria</taxon>
        <taxon>Pseudomonadati</taxon>
        <taxon>Pseudomonadota</taxon>
        <taxon>Gammaproteobacteria</taxon>
        <taxon>Enterobacterales</taxon>
        <taxon>Hafniaceae</taxon>
        <taxon>Enterobacillus</taxon>
    </lineage>
</organism>
<comment type="caution">
    <text evidence="2">The sequence shown here is derived from an EMBL/GenBank/DDBJ whole genome shotgun (WGS) entry which is preliminary data.</text>
</comment>
<evidence type="ECO:0000313" key="2">
    <source>
        <dbReference type="EMBL" id="RDK87876.1"/>
    </source>
</evidence>
<dbReference type="OrthoDB" id="5292533at2"/>